<keyword evidence="5" id="KW-1185">Reference proteome</keyword>
<keyword evidence="2" id="KW-0472">Membrane</keyword>
<keyword evidence="2" id="KW-0812">Transmembrane</keyword>
<proteinExistence type="predicted"/>
<dbReference type="RefSeq" id="WP_057978933.1">
    <property type="nucleotide sequence ID" value="NZ_LKHP01000008.1"/>
</dbReference>
<gene>
    <name evidence="4" type="ORF">ABG79_01627</name>
</gene>
<dbReference type="EMBL" id="LKHP01000008">
    <property type="protein sequence ID" value="KRQ86644.1"/>
    <property type="molecule type" value="Genomic_DNA"/>
</dbReference>
<feature type="transmembrane region" description="Helical" evidence="2">
    <location>
        <begin position="91"/>
        <end position="115"/>
    </location>
</feature>
<dbReference type="SUPFAM" id="SSF46934">
    <property type="entry name" value="UBA-like"/>
    <property type="match status" value="1"/>
</dbReference>
<protein>
    <recommendedName>
        <fullName evidence="3">DUF4342 domain-containing protein</fullName>
    </recommendedName>
</protein>
<dbReference type="Pfam" id="PF14242">
    <property type="entry name" value="DUF4342"/>
    <property type="match status" value="1"/>
</dbReference>
<comment type="caution">
    <text evidence="4">The sequence shown here is derived from an EMBL/GenBank/DDBJ whole genome shotgun (WGS) entry which is preliminary data.</text>
</comment>
<dbReference type="Gene3D" id="1.10.8.10">
    <property type="entry name" value="DNA helicase RuvA subunit, C-terminal domain"/>
    <property type="match status" value="1"/>
</dbReference>
<evidence type="ECO:0000313" key="5">
    <source>
        <dbReference type="Proteomes" id="UP000052015"/>
    </source>
</evidence>
<evidence type="ECO:0000259" key="3">
    <source>
        <dbReference type="Pfam" id="PF14242"/>
    </source>
</evidence>
<dbReference type="OrthoDB" id="129626at2"/>
<dbReference type="AlphaFoldDB" id="A0A0R3JZS0"/>
<evidence type="ECO:0000313" key="4">
    <source>
        <dbReference type="EMBL" id="KRQ86644.1"/>
    </source>
</evidence>
<feature type="domain" description="DUF4342" evidence="3">
    <location>
        <begin position="46"/>
        <end position="124"/>
    </location>
</feature>
<accession>A0A0R3JZS0</accession>
<dbReference type="Proteomes" id="UP000052015">
    <property type="component" value="Unassembled WGS sequence"/>
</dbReference>
<evidence type="ECO:0000256" key="2">
    <source>
        <dbReference type="SAM" id="Phobius"/>
    </source>
</evidence>
<dbReference type="InterPro" id="IPR025642">
    <property type="entry name" value="DUF4342"/>
</dbReference>
<name>A0A0R3JZS0_CALMK</name>
<feature type="coiled-coil region" evidence="1">
    <location>
        <begin position="137"/>
        <end position="168"/>
    </location>
</feature>
<keyword evidence="2" id="KW-1133">Transmembrane helix</keyword>
<sequence length="173" mass="19421">MEEITLEKIDIIRQRTGIGYAEAKEILEKNNGNVIDALIYIEQNQKKFGEQITDFSNDLVETIRDIIRKGNVNRIKVKKDDKILVDIPVTAGIAAGALTLFSPALLAIGAVAAVVTKVKIEIERPDGRVEIVEDIIKEKVNDIKETVMEKAEEMKDDINETVNDVKNEFDKNE</sequence>
<dbReference type="PATRIC" id="fig|908809.3.peg.1631"/>
<evidence type="ECO:0000256" key="1">
    <source>
        <dbReference type="SAM" id="Coils"/>
    </source>
</evidence>
<dbReference type="CDD" id="cd14360">
    <property type="entry name" value="UBA_NAC_like_bac"/>
    <property type="match status" value="1"/>
</dbReference>
<dbReference type="InterPro" id="IPR009060">
    <property type="entry name" value="UBA-like_sf"/>
</dbReference>
<dbReference type="Gene3D" id="6.10.140.1430">
    <property type="match status" value="1"/>
</dbReference>
<organism evidence="4 5">
    <name type="scientific">Caloramator mitchellensis</name>
    <dbReference type="NCBI Taxonomy" id="908809"/>
    <lineage>
        <taxon>Bacteria</taxon>
        <taxon>Bacillati</taxon>
        <taxon>Bacillota</taxon>
        <taxon>Clostridia</taxon>
        <taxon>Eubacteriales</taxon>
        <taxon>Clostridiaceae</taxon>
        <taxon>Caloramator</taxon>
    </lineage>
</organism>
<reference evidence="4 5" key="1">
    <citation type="submission" date="2015-09" db="EMBL/GenBank/DDBJ databases">
        <title>Draft genome sequence of a Caloramator mitchellensis, a moderate thermophile from the Great Artesian Basin of Australia.</title>
        <authorList>
            <person name="Patel B.K."/>
        </authorList>
    </citation>
    <scope>NUCLEOTIDE SEQUENCE [LARGE SCALE GENOMIC DNA]</scope>
    <source>
        <strain evidence="4 5">VF08</strain>
    </source>
</reference>
<keyword evidence="1" id="KW-0175">Coiled coil</keyword>
<dbReference type="STRING" id="908809.ABG79_01627"/>